<evidence type="ECO:0000313" key="1">
    <source>
        <dbReference type="EMBL" id="CAL5081861.1"/>
    </source>
</evidence>
<accession>A0ABC9FTG2</accession>
<protein>
    <recommendedName>
        <fullName evidence="3">Clathrin assembly protein</fullName>
    </recommendedName>
</protein>
<dbReference type="Gene3D" id="1.25.40.90">
    <property type="match status" value="1"/>
</dbReference>
<dbReference type="Proteomes" id="UP001497457">
    <property type="component" value="Chromosome 7b"/>
</dbReference>
<dbReference type="InterPro" id="IPR045192">
    <property type="entry name" value="AP180-like"/>
</dbReference>
<organism evidence="1 2">
    <name type="scientific">Urochloa decumbens</name>
    <dbReference type="NCBI Taxonomy" id="240449"/>
    <lineage>
        <taxon>Eukaryota</taxon>
        <taxon>Viridiplantae</taxon>
        <taxon>Streptophyta</taxon>
        <taxon>Embryophyta</taxon>
        <taxon>Tracheophyta</taxon>
        <taxon>Spermatophyta</taxon>
        <taxon>Magnoliopsida</taxon>
        <taxon>Liliopsida</taxon>
        <taxon>Poales</taxon>
        <taxon>Poaceae</taxon>
        <taxon>PACMAD clade</taxon>
        <taxon>Panicoideae</taxon>
        <taxon>Panicodae</taxon>
        <taxon>Paniceae</taxon>
        <taxon>Melinidinae</taxon>
        <taxon>Urochloa</taxon>
    </lineage>
</organism>
<reference evidence="1" key="1">
    <citation type="submission" date="2024-10" db="EMBL/GenBank/DDBJ databases">
        <authorList>
            <person name="Ryan C."/>
        </authorList>
    </citation>
    <scope>NUCLEOTIDE SEQUENCE [LARGE SCALE GENOMIC DNA]</scope>
</reference>
<sequence length="350" mass="36465">MGGLKLRRLASSLLSPVPASPGSAADAHHAVARATAHHPSTAPPSAHHMDALLAFGRGSRLSAAALAAAFVDRLRAAASGQGDAAVALKCLVALRVLLARGAFILRDQLLAALARHPASGRNPLALAAFPLGLGLGRRSSSSYFAAASWVRFSARLLELVLLLPDAPAPAGAAGAEYLVALPNPHLVAELAAFVAVADAVRQAPPPPSSGPQPDTLVWEAVRLAEEDRVAAERSIAARVQEMGERLDTLSLADAVELVCVLRRVEEGSAPPAPEWKWAGLDEGVVGAARRLRERAEGVVLRRTVEERRLVRRDAGGSASARVLVPARVAAAGDAARFVSTRWAGTASAWR</sequence>
<dbReference type="InterPro" id="IPR008942">
    <property type="entry name" value="ENTH_VHS"/>
</dbReference>
<dbReference type="EMBL" id="OZ075117">
    <property type="protein sequence ID" value="CAL5081861.1"/>
    <property type="molecule type" value="Genomic_DNA"/>
</dbReference>
<dbReference type="SUPFAM" id="SSF48464">
    <property type="entry name" value="ENTH/VHS domain"/>
    <property type="match status" value="1"/>
</dbReference>
<evidence type="ECO:0000313" key="2">
    <source>
        <dbReference type="Proteomes" id="UP001497457"/>
    </source>
</evidence>
<dbReference type="AlphaFoldDB" id="A0ABC9FTG2"/>
<dbReference type="PANTHER" id="PTHR22951">
    <property type="entry name" value="CLATHRIN ASSEMBLY PROTEIN"/>
    <property type="match status" value="1"/>
</dbReference>
<evidence type="ECO:0008006" key="3">
    <source>
        <dbReference type="Google" id="ProtNLM"/>
    </source>
</evidence>
<proteinExistence type="predicted"/>
<keyword evidence="2" id="KW-1185">Reference proteome</keyword>
<name>A0ABC9FTG2_9POAL</name>
<dbReference type="PANTHER" id="PTHR22951:SF76">
    <property type="entry name" value="OS09G0468150 PROTEIN"/>
    <property type="match status" value="1"/>
</dbReference>
<gene>
    <name evidence="1" type="ORF">URODEC1_LOCUS108927</name>
</gene>